<dbReference type="SUPFAM" id="SSF54285">
    <property type="entry name" value="MoaD/ThiS"/>
    <property type="match status" value="1"/>
</dbReference>
<keyword evidence="4 5" id="KW-0833">Ubl conjugation pathway</keyword>
<evidence type="ECO:0000313" key="8">
    <source>
        <dbReference type="Proteomes" id="UP000002494"/>
    </source>
</evidence>
<comment type="pathway">
    <text evidence="5 6">tRNA modification; 5-methoxycarbonylmethyl-2-thiouridine-tRNA biosynthesis.</text>
</comment>
<reference evidence="7" key="1">
    <citation type="submission" date="2024-01" db="EMBL/GenBank/DDBJ databases">
        <title>GRCr8: a new rat reference genome assembly contstructed from accurate long reads and long range scaffolding.</title>
        <authorList>
            <person name="Doris P.A."/>
            <person name="Kalbfleisch T."/>
            <person name="Li K."/>
            <person name="Howe K."/>
            <person name="Wood J."/>
        </authorList>
    </citation>
    <scope>NUCLEOTIDE SEQUENCE [LARGE SCALE GENOMIC DNA]</scope>
    <source>
        <strain evidence="7">Brown Norway</strain>
    </source>
</reference>
<evidence type="ECO:0000313" key="7">
    <source>
        <dbReference type="Ensembl" id="ENSRNOP00000111652.1"/>
    </source>
</evidence>
<dbReference type="Proteomes" id="UP000002494">
    <property type="component" value="Chromosome 3"/>
</dbReference>
<evidence type="ECO:0007829" key="9">
    <source>
        <dbReference type="PeptideAtlas" id="A0ABK0M1J9"/>
    </source>
</evidence>
<protein>
    <recommendedName>
        <fullName evidence="5 6">Ubiquitin-related modifier 1</fullName>
    </recommendedName>
</protein>
<dbReference type="PANTHER" id="PTHR14986">
    <property type="entry name" value="RURM1 PROTEIN"/>
    <property type="match status" value="1"/>
</dbReference>
<proteinExistence type="evidence at protein level"/>
<gene>
    <name evidence="7" type="primary">Urm1</name>
    <name evidence="5" type="synonym">URM1</name>
</gene>
<dbReference type="InterPro" id="IPR015221">
    <property type="entry name" value="Urm1"/>
</dbReference>
<feature type="modified residue" description="1-thioglycine" evidence="5">
    <location>
        <position position="88"/>
    </location>
</feature>
<dbReference type="InterPro" id="IPR012675">
    <property type="entry name" value="Beta-grasp_dom_sf"/>
</dbReference>
<comment type="subunit">
    <text evidence="5">Component of a complex at least composed of URM1, CTU2/NCS2 and CTU1/ATPBD3.</text>
</comment>
<comment type="similarity">
    <text evidence="5 6">Belongs to the URM1 family.</text>
</comment>
<dbReference type="RGD" id="1306599">
    <property type="gene designation" value="Urm1"/>
</dbReference>
<evidence type="ECO:0000256" key="2">
    <source>
        <dbReference type="ARBA" id="ARBA00022499"/>
    </source>
</evidence>
<keyword evidence="9" id="KW-1267">Proteomics identification</keyword>
<evidence type="ECO:0000256" key="3">
    <source>
        <dbReference type="ARBA" id="ARBA00022694"/>
    </source>
</evidence>
<accession>A0ABK0M1J9</accession>
<keyword evidence="1 5" id="KW-0963">Cytoplasm</keyword>
<dbReference type="Ensembl" id="ENSRNOT00000134103.1">
    <property type="protein sequence ID" value="ENSRNOP00000111652.1"/>
    <property type="gene ID" value="ENSRNOG00000026636.7"/>
</dbReference>
<dbReference type="InterPro" id="IPR016155">
    <property type="entry name" value="Mopterin_synth/thiamin_S_b"/>
</dbReference>
<dbReference type="GeneTree" id="ENSGT00390000005101"/>
<keyword evidence="2 5" id="KW-1017">Isopeptide bond</keyword>
<evidence type="ECO:0000256" key="1">
    <source>
        <dbReference type="ARBA" id="ARBA00022490"/>
    </source>
</evidence>
<evidence type="ECO:0000256" key="6">
    <source>
        <dbReference type="RuleBase" id="RU361182"/>
    </source>
</evidence>
<keyword evidence="3 5" id="KW-0819">tRNA processing</keyword>
<comment type="subcellular location">
    <subcellularLocation>
        <location evidence="5 6">Cytoplasm</location>
    </subcellularLocation>
</comment>
<dbReference type="Gene3D" id="3.10.20.30">
    <property type="match status" value="1"/>
</dbReference>
<evidence type="ECO:0000256" key="4">
    <source>
        <dbReference type="ARBA" id="ARBA00022786"/>
    </source>
</evidence>
<sequence>MAAPLCVEVEFGGGAELLFDGVKKHQVTLPGQEEPWDIRNLLVWIKTNLLKERPELFIQGDSVRPGILVLINDADWELLDRQHEPHTGPAAVCQLRSGRNLKAGKPGMIDWRILPADTGHPQRRRKEARMRMAAPVARTFVPSLSASLGPLCWFWDLPVTQGVSQSGPPLCGPRPPSLLRPELNHRCPATILGWPQTRTRIAFGQSVVKPLSSGLRSPSGFCLAP</sequence>
<comment type="PTM">
    <text evidence="5">C-terminal thiocarboxylation occurs in 2 steps, it is first acyl-adenylated (-COAMP) via the hesA/moeB/thiF part of MOCS3, then thiocarboxylated (-COSH) via the rhodanese domain of MOCS3.</text>
</comment>
<organism evidence="7 8">
    <name type="scientific">Rattus norvegicus</name>
    <name type="common">Rat</name>
    <dbReference type="NCBI Taxonomy" id="10116"/>
    <lineage>
        <taxon>Eukaryota</taxon>
        <taxon>Metazoa</taxon>
        <taxon>Chordata</taxon>
        <taxon>Craniata</taxon>
        <taxon>Vertebrata</taxon>
        <taxon>Euteleostomi</taxon>
        <taxon>Mammalia</taxon>
        <taxon>Eutheria</taxon>
        <taxon>Euarchontoglires</taxon>
        <taxon>Glires</taxon>
        <taxon>Rodentia</taxon>
        <taxon>Myomorpha</taxon>
        <taxon>Muroidea</taxon>
        <taxon>Muridae</taxon>
        <taxon>Murinae</taxon>
        <taxon>Rattus</taxon>
    </lineage>
</organism>
<dbReference type="HAMAP" id="MF_03048">
    <property type="entry name" value="Urm1"/>
    <property type="match status" value="1"/>
</dbReference>
<keyword evidence="8" id="KW-1185">Reference proteome</keyword>
<reference evidence="7" key="2">
    <citation type="submission" date="2025-08" db="UniProtKB">
        <authorList>
            <consortium name="Ensembl"/>
        </authorList>
    </citation>
    <scope>IDENTIFICATION</scope>
    <source>
        <strain evidence="7">Brown Norway</strain>
    </source>
</reference>
<feature type="cross-link" description="Glycyl lysine isopeptide (Gly-Lys) (interchain with K-? in acceptor proteins)" evidence="5">
    <location>
        <position position="88"/>
    </location>
</feature>
<evidence type="ECO:0000256" key="5">
    <source>
        <dbReference type="HAMAP-Rule" id="MF_03048"/>
    </source>
</evidence>
<comment type="function">
    <text evidence="5">Acts as a sulfur carrier required for 2-thiolation of mcm(5)S(2)U at tRNA wobble positions of cytosolic tRNA(Lys), tRNA(Glu) and tRNA(Gln). Serves as sulfur donor in tRNA 2-thiolation reaction by being thiocarboxylated (-COSH) at its C-terminus by MOCS3. The sulfur is then transferred to tRNA to form 2-thiolation of mcm(5)S(2)U. Also acts as a ubiquitin-like protein (UBL) that is covalently conjugated via an isopeptide bond to lysine residues of target proteins such as MOCS3, ATPBD3, CTU2, USP15 and CAS. The thiocarboxylated form serves as substrate for conjugation and oxidative stress specifically induces the formation of UBL-protein conjugates.</text>
</comment>
<reference evidence="7" key="3">
    <citation type="submission" date="2025-09" db="UniProtKB">
        <authorList>
            <consortium name="Ensembl"/>
        </authorList>
    </citation>
    <scope>IDENTIFICATION</scope>
    <source>
        <strain evidence="7">Brown Norway</strain>
    </source>
</reference>
<name>A0ABK0M1J9_RAT</name>
<dbReference type="Pfam" id="PF09138">
    <property type="entry name" value="Urm1"/>
    <property type="match status" value="1"/>
</dbReference>
<dbReference type="CDD" id="cd01764">
    <property type="entry name" value="Ubl_Urm1"/>
    <property type="match status" value="1"/>
</dbReference>